<name>A0A8J7M7H5_9RHOB</name>
<feature type="transmembrane region" description="Helical" evidence="1">
    <location>
        <begin position="236"/>
        <end position="254"/>
    </location>
</feature>
<evidence type="ECO:0000313" key="2">
    <source>
        <dbReference type="EMBL" id="MBK0399779.1"/>
    </source>
</evidence>
<dbReference type="AlphaFoldDB" id="A0A8J7M7H5"/>
<keyword evidence="1" id="KW-1133">Transmembrane helix</keyword>
<feature type="transmembrane region" description="Helical" evidence="1">
    <location>
        <begin position="193"/>
        <end position="224"/>
    </location>
</feature>
<proteinExistence type="predicted"/>
<gene>
    <name evidence="2" type="ORF">H0I76_11310</name>
</gene>
<dbReference type="EMBL" id="JAEHHL010000006">
    <property type="protein sequence ID" value="MBK0399779.1"/>
    <property type="molecule type" value="Genomic_DNA"/>
</dbReference>
<dbReference type="InterPro" id="IPR018688">
    <property type="entry name" value="PpoB2-like"/>
</dbReference>
<dbReference type="RefSeq" id="WP_200609971.1">
    <property type="nucleotide sequence ID" value="NZ_JAEHHL010000006.1"/>
</dbReference>
<feature type="transmembrane region" description="Helical" evidence="1">
    <location>
        <begin position="14"/>
        <end position="36"/>
    </location>
</feature>
<evidence type="ECO:0000256" key="1">
    <source>
        <dbReference type="SAM" id="Phobius"/>
    </source>
</evidence>
<keyword evidence="1" id="KW-0812">Transmembrane</keyword>
<evidence type="ECO:0000313" key="3">
    <source>
        <dbReference type="Proteomes" id="UP000655420"/>
    </source>
</evidence>
<feature type="transmembrane region" description="Helical" evidence="1">
    <location>
        <begin position="130"/>
        <end position="155"/>
    </location>
</feature>
<accession>A0A8J7M7H5</accession>
<comment type="caution">
    <text evidence="2">The sequence shown here is derived from an EMBL/GenBank/DDBJ whole genome shotgun (WGS) entry which is preliminary data.</text>
</comment>
<feature type="transmembrane region" description="Helical" evidence="1">
    <location>
        <begin position="56"/>
        <end position="84"/>
    </location>
</feature>
<dbReference type="Proteomes" id="UP000655420">
    <property type="component" value="Unassembled WGS sequence"/>
</dbReference>
<organism evidence="2 3">
    <name type="scientific">Thermohalobaculum xanthum</name>
    <dbReference type="NCBI Taxonomy" id="2753746"/>
    <lineage>
        <taxon>Bacteria</taxon>
        <taxon>Pseudomonadati</taxon>
        <taxon>Pseudomonadota</taxon>
        <taxon>Alphaproteobacteria</taxon>
        <taxon>Rhodobacterales</taxon>
        <taxon>Paracoccaceae</taxon>
        <taxon>Thermohalobaculum</taxon>
    </lineage>
</organism>
<feature type="transmembrane region" description="Helical" evidence="1">
    <location>
        <begin position="96"/>
        <end position="124"/>
    </location>
</feature>
<dbReference type="Pfam" id="PF09948">
    <property type="entry name" value="PpoB2"/>
    <property type="match status" value="1"/>
</dbReference>
<reference evidence="2" key="1">
    <citation type="submission" date="2020-12" db="EMBL/GenBank/DDBJ databases">
        <title>Bacterial taxonomy.</title>
        <authorList>
            <person name="Pan X."/>
        </authorList>
    </citation>
    <scope>NUCLEOTIDE SEQUENCE</scope>
    <source>
        <strain evidence="2">M0105</strain>
    </source>
</reference>
<keyword evidence="1" id="KW-0472">Membrane</keyword>
<protein>
    <submittedName>
        <fullName evidence="2">DUF2182 domain-containing protein</fullName>
    </submittedName>
</protein>
<keyword evidence="3" id="KW-1185">Reference proteome</keyword>
<sequence length="256" mass="27397">MPPLEALLARDRQIIVVALASVTLLSWGYLLAGAGMSMPSGGSMMMMPMQSWTPGFAALVFLMWWIMMIAMMLPSAAPAILLFARVNAQMRDAGKAFVPAAYFALGYLAVWGVFSALATFAQWWLERAGLLSGMMASTSTALNAALLIAAGLWQLTPIKHACLRHCRGPMHFFTGGFRRGTGGALRMGAEHGLFCLGCCWFLMALLFFGGVMSFVWIGGIALYVLIEKLAPAGDRVGNIAGVALIGWGGWLIIAPA</sequence>